<dbReference type="AlphaFoldDB" id="A0AAD3R5F9"/>
<dbReference type="Proteomes" id="UP001279410">
    <property type="component" value="Unassembled WGS sequence"/>
</dbReference>
<dbReference type="PROSITE" id="PS50002">
    <property type="entry name" value="SH3"/>
    <property type="match status" value="1"/>
</dbReference>
<dbReference type="PANTHER" id="PTHR23065:SF22">
    <property type="entry name" value="PROTEIN KINASE C AND CASEIN KINASE SUBSTRATE IN NEURONS PROTEIN 3"/>
    <property type="match status" value="1"/>
</dbReference>
<dbReference type="GO" id="GO:0016301">
    <property type="term" value="F:kinase activity"/>
    <property type="evidence" value="ECO:0007669"/>
    <property type="project" value="UniProtKB-KW"/>
</dbReference>
<dbReference type="InterPro" id="IPR001452">
    <property type="entry name" value="SH3_domain"/>
</dbReference>
<comment type="subcellular location">
    <subcellularLocation>
        <location evidence="1">Cell membrane</location>
        <topology evidence="1">Peripheral membrane protein</topology>
        <orientation evidence="1">Cytoplasmic side</orientation>
    </subcellularLocation>
</comment>
<evidence type="ECO:0000256" key="5">
    <source>
        <dbReference type="SAM" id="MobiDB-lite"/>
    </source>
</evidence>
<dbReference type="SUPFAM" id="SSF50044">
    <property type="entry name" value="SH3-domain"/>
    <property type="match status" value="1"/>
</dbReference>
<evidence type="ECO:0000256" key="4">
    <source>
        <dbReference type="PROSITE-ProRule" id="PRU00192"/>
    </source>
</evidence>
<dbReference type="EMBL" id="BRZM01004347">
    <property type="protein sequence ID" value="GLD56537.1"/>
    <property type="molecule type" value="Genomic_DNA"/>
</dbReference>
<accession>A0AAD3R5F9</accession>
<dbReference type="GO" id="GO:0007010">
    <property type="term" value="P:cytoskeleton organization"/>
    <property type="evidence" value="ECO:0007669"/>
    <property type="project" value="TreeGrafter"/>
</dbReference>
<dbReference type="Pfam" id="PF00018">
    <property type="entry name" value="SH3_1"/>
    <property type="match status" value="1"/>
</dbReference>
<dbReference type="GO" id="GO:0005543">
    <property type="term" value="F:phospholipid binding"/>
    <property type="evidence" value="ECO:0007669"/>
    <property type="project" value="TreeGrafter"/>
</dbReference>
<keyword evidence="7" id="KW-0418">Kinase</keyword>
<keyword evidence="8" id="KW-1185">Reference proteome</keyword>
<dbReference type="GO" id="GO:0005768">
    <property type="term" value="C:endosome"/>
    <property type="evidence" value="ECO:0007669"/>
    <property type="project" value="TreeGrafter"/>
</dbReference>
<feature type="domain" description="SH3" evidence="6">
    <location>
        <begin position="103"/>
        <end position="162"/>
    </location>
</feature>
<dbReference type="FunFam" id="2.30.30.40:FF:000014">
    <property type="entry name" value="Kinase C and casein kinase substrate in neurons protein"/>
    <property type="match status" value="1"/>
</dbReference>
<organism evidence="7 8">
    <name type="scientific">Lates japonicus</name>
    <name type="common">Japanese lates</name>
    <dbReference type="NCBI Taxonomy" id="270547"/>
    <lineage>
        <taxon>Eukaryota</taxon>
        <taxon>Metazoa</taxon>
        <taxon>Chordata</taxon>
        <taxon>Craniata</taxon>
        <taxon>Vertebrata</taxon>
        <taxon>Euteleostomi</taxon>
        <taxon>Actinopterygii</taxon>
        <taxon>Neopterygii</taxon>
        <taxon>Teleostei</taxon>
        <taxon>Neoteleostei</taxon>
        <taxon>Acanthomorphata</taxon>
        <taxon>Carangaria</taxon>
        <taxon>Carangaria incertae sedis</taxon>
        <taxon>Centropomidae</taxon>
        <taxon>Lates</taxon>
    </lineage>
</organism>
<dbReference type="Gene3D" id="2.30.30.40">
    <property type="entry name" value="SH3 Domains"/>
    <property type="match status" value="1"/>
</dbReference>
<dbReference type="GO" id="GO:0005886">
    <property type="term" value="C:plasma membrane"/>
    <property type="evidence" value="ECO:0007669"/>
    <property type="project" value="UniProtKB-SubCell"/>
</dbReference>
<name>A0AAD3R5F9_LATJO</name>
<dbReference type="GO" id="GO:0030100">
    <property type="term" value="P:regulation of endocytosis"/>
    <property type="evidence" value="ECO:0007669"/>
    <property type="project" value="TreeGrafter"/>
</dbReference>
<keyword evidence="3" id="KW-0175">Coiled coil</keyword>
<keyword evidence="7" id="KW-0808">Transferase</keyword>
<feature type="region of interest" description="Disordered" evidence="5">
    <location>
        <begin position="72"/>
        <end position="92"/>
    </location>
</feature>
<evidence type="ECO:0000313" key="8">
    <source>
        <dbReference type="Proteomes" id="UP001279410"/>
    </source>
</evidence>
<evidence type="ECO:0000256" key="2">
    <source>
        <dbReference type="ARBA" id="ARBA00022443"/>
    </source>
</evidence>
<dbReference type="SMART" id="SM00326">
    <property type="entry name" value="SH3"/>
    <property type="match status" value="1"/>
</dbReference>
<comment type="caution">
    <text evidence="7">The sequence shown here is derived from an EMBL/GenBank/DDBJ whole genome shotgun (WGS) entry which is preliminary data.</text>
</comment>
<evidence type="ECO:0000313" key="7">
    <source>
        <dbReference type="EMBL" id="GLD56537.1"/>
    </source>
</evidence>
<gene>
    <name evidence="7" type="ORF">AKAME5_002866400</name>
</gene>
<evidence type="ECO:0000259" key="6">
    <source>
        <dbReference type="PROSITE" id="PS50002"/>
    </source>
</evidence>
<protein>
    <submittedName>
        <fullName evidence="7">Protein kinase C and casein kinase substrate in neurons protein 2-like protein</fullName>
    </submittedName>
</protein>
<evidence type="ECO:0000256" key="1">
    <source>
        <dbReference type="ARBA" id="ARBA00004413"/>
    </source>
</evidence>
<dbReference type="PANTHER" id="PTHR23065">
    <property type="entry name" value="PROLINE-SERINE-THREONINE PHOSPHATASE INTERACTING PROTEIN 1"/>
    <property type="match status" value="1"/>
</dbReference>
<dbReference type="InterPro" id="IPR036028">
    <property type="entry name" value="SH3-like_dom_sf"/>
</dbReference>
<proteinExistence type="predicted"/>
<sequence>MLRKPDVAIVLKKDPGGERLRPAMKVLEEVNAMLLAYMEEMESIIQSLGARRRKRIVFLHEPSSPIHKHLDITNNEEWTPEKKSKKGKKDVEKKGTIERSVMIGGVRVRALYDYVGQETDELSFKAGEEFLKTEDEDDQGWCRGMKDGGWEGLYPANYVEVV</sequence>
<dbReference type="PRINTS" id="PR00452">
    <property type="entry name" value="SH3DOMAIN"/>
</dbReference>
<dbReference type="GO" id="GO:0097320">
    <property type="term" value="P:plasma membrane tubulation"/>
    <property type="evidence" value="ECO:0007669"/>
    <property type="project" value="TreeGrafter"/>
</dbReference>
<reference evidence="7" key="1">
    <citation type="submission" date="2022-08" db="EMBL/GenBank/DDBJ databases">
        <title>Genome sequencing of akame (Lates japonicus).</title>
        <authorList>
            <person name="Hashiguchi Y."/>
            <person name="Takahashi H."/>
        </authorList>
    </citation>
    <scope>NUCLEOTIDE SEQUENCE</scope>
    <source>
        <strain evidence="7">Kochi</strain>
    </source>
</reference>
<evidence type="ECO:0000256" key="3">
    <source>
        <dbReference type="ARBA" id="ARBA00023054"/>
    </source>
</evidence>
<keyword evidence="2 4" id="KW-0728">SH3 domain</keyword>